<protein>
    <recommendedName>
        <fullName evidence="3">Gag-Pol polyprotein</fullName>
    </recommendedName>
</protein>
<reference evidence="2" key="1">
    <citation type="journal article" date="2019" name="Sci. Rep.">
        <title>Draft genome of Tanacetum cinerariifolium, the natural source of mosquito coil.</title>
        <authorList>
            <person name="Yamashiro T."/>
            <person name="Shiraishi A."/>
            <person name="Satake H."/>
            <person name="Nakayama K."/>
        </authorList>
    </citation>
    <scope>NUCLEOTIDE SEQUENCE</scope>
</reference>
<feature type="compositionally biased region" description="Low complexity" evidence="1">
    <location>
        <begin position="63"/>
        <end position="75"/>
    </location>
</feature>
<gene>
    <name evidence="2" type="ORF">Tci_893726</name>
</gene>
<evidence type="ECO:0000313" key="2">
    <source>
        <dbReference type="EMBL" id="GFD21757.1"/>
    </source>
</evidence>
<evidence type="ECO:0000256" key="1">
    <source>
        <dbReference type="SAM" id="MobiDB-lite"/>
    </source>
</evidence>
<dbReference type="AlphaFoldDB" id="A0A699UGZ2"/>
<organism evidence="2">
    <name type="scientific">Tanacetum cinerariifolium</name>
    <name type="common">Dalmatian daisy</name>
    <name type="synonym">Chrysanthemum cinerariifolium</name>
    <dbReference type="NCBI Taxonomy" id="118510"/>
    <lineage>
        <taxon>Eukaryota</taxon>
        <taxon>Viridiplantae</taxon>
        <taxon>Streptophyta</taxon>
        <taxon>Embryophyta</taxon>
        <taxon>Tracheophyta</taxon>
        <taxon>Spermatophyta</taxon>
        <taxon>Magnoliopsida</taxon>
        <taxon>eudicotyledons</taxon>
        <taxon>Gunneridae</taxon>
        <taxon>Pentapetalae</taxon>
        <taxon>asterids</taxon>
        <taxon>campanulids</taxon>
        <taxon>Asterales</taxon>
        <taxon>Asteraceae</taxon>
        <taxon>Asteroideae</taxon>
        <taxon>Anthemideae</taxon>
        <taxon>Anthemidinae</taxon>
        <taxon>Tanacetum</taxon>
    </lineage>
</organism>
<feature type="region of interest" description="Disordered" evidence="1">
    <location>
        <begin position="53"/>
        <end position="76"/>
    </location>
</feature>
<dbReference type="EMBL" id="BKCJ011332059">
    <property type="protein sequence ID" value="GFD21757.1"/>
    <property type="molecule type" value="Genomic_DNA"/>
</dbReference>
<evidence type="ECO:0008006" key="3">
    <source>
        <dbReference type="Google" id="ProtNLM"/>
    </source>
</evidence>
<proteinExistence type="predicted"/>
<comment type="caution">
    <text evidence="2">The sequence shown here is derived from an EMBL/GenBank/DDBJ whole genome shotgun (WGS) entry which is preliminary data.</text>
</comment>
<feature type="non-terminal residue" evidence="2">
    <location>
        <position position="1"/>
    </location>
</feature>
<sequence length="155" mass="17755">DLHIADYTQLYDFLKYSQKEVDELRAERLRKTHDPLSLMANSNNPFNYPLFHQDQPSSSTYVQQPQPINNYNPQPSFNQNHIQQPMPNPKDISDLTTAMNMALALMAKEFKLNYSSPTNNNQRISSNPRNRQIAQLGMNLGQDRQMQMVGGNGGN</sequence>
<name>A0A699UGZ2_TANCI</name>
<accession>A0A699UGZ2</accession>